<evidence type="ECO:0000256" key="2">
    <source>
        <dbReference type="RuleBase" id="RU003707"/>
    </source>
</evidence>
<dbReference type="SUPFAM" id="SSF52096">
    <property type="entry name" value="ClpP/crotonase"/>
    <property type="match status" value="1"/>
</dbReference>
<comment type="caution">
    <text evidence="3">The sequence shown here is derived from an EMBL/GenBank/DDBJ whole genome shotgun (WGS) entry which is preliminary data.</text>
</comment>
<protein>
    <submittedName>
        <fullName evidence="3">Enoyl-CoA hydratase/isomerase family protein</fullName>
    </submittedName>
</protein>
<evidence type="ECO:0000313" key="4">
    <source>
        <dbReference type="Proteomes" id="UP000706039"/>
    </source>
</evidence>
<organism evidence="3 4">
    <name type="scientific">Sphingomonas colocasiae</name>
    <dbReference type="NCBI Taxonomy" id="1848973"/>
    <lineage>
        <taxon>Bacteria</taxon>
        <taxon>Pseudomonadati</taxon>
        <taxon>Pseudomonadota</taxon>
        <taxon>Alphaproteobacteria</taxon>
        <taxon>Sphingomonadales</taxon>
        <taxon>Sphingomonadaceae</taxon>
        <taxon>Sphingomonas</taxon>
    </lineage>
</organism>
<dbReference type="Pfam" id="PF00378">
    <property type="entry name" value="ECH_1"/>
    <property type="match status" value="1"/>
</dbReference>
<name>A0ABS7PSS1_9SPHN</name>
<gene>
    <name evidence="3" type="ORF">K7G82_18975</name>
</gene>
<comment type="similarity">
    <text evidence="1 2">Belongs to the enoyl-CoA hydratase/isomerase family.</text>
</comment>
<sequence length="287" mass="31062">MAVRLCRAAPPRRRPAVSATGDRFETIIVEQRGAVDWLTLNRPERLNALDDRMTAELRGYFEGLYDRPDRRIVVLRGAGRGFCSGLDLGSDLARRFREGNVGAAFSVQRGIRNVMLAMRRCPQPIIGLLHGAAAGGGFVLGLACDIRIAAENARMNGAFIRIGLGGGDVGASYLLPRLIGASAAAELLLTGRDLDAQRALRLNLVSEVVPEHELEAAADRYLEPMLATGPIALGLTKEVLNANLDAPSFEAALMLEDRNQVVLSRTADFGEGVDAFRAKRRPVYQGE</sequence>
<dbReference type="PANTHER" id="PTHR43459">
    <property type="entry name" value="ENOYL-COA HYDRATASE"/>
    <property type="match status" value="1"/>
</dbReference>
<evidence type="ECO:0000256" key="1">
    <source>
        <dbReference type="ARBA" id="ARBA00005254"/>
    </source>
</evidence>
<dbReference type="PROSITE" id="PS00166">
    <property type="entry name" value="ENOYL_COA_HYDRATASE"/>
    <property type="match status" value="1"/>
</dbReference>
<dbReference type="InterPro" id="IPR001753">
    <property type="entry name" value="Enoyl-CoA_hydra/iso"/>
</dbReference>
<dbReference type="PANTHER" id="PTHR43459:SF1">
    <property type="entry name" value="EG:BACN32G11.4 PROTEIN"/>
    <property type="match status" value="1"/>
</dbReference>
<evidence type="ECO:0000313" key="3">
    <source>
        <dbReference type="EMBL" id="MBY8824396.1"/>
    </source>
</evidence>
<dbReference type="CDD" id="cd06558">
    <property type="entry name" value="crotonase-like"/>
    <property type="match status" value="1"/>
</dbReference>
<dbReference type="InterPro" id="IPR018376">
    <property type="entry name" value="Enoyl-CoA_hyd/isom_CS"/>
</dbReference>
<proteinExistence type="inferred from homology"/>
<dbReference type="EMBL" id="JAINVV010000009">
    <property type="protein sequence ID" value="MBY8824396.1"/>
    <property type="molecule type" value="Genomic_DNA"/>
</dbReference>
<dbReference type="Proteomes" id="UP000706039">
    <property type="component" value="Unassembled WGS sequence"/>
</dbReference>
<dbReference type="InterPro" id="IPR014748">
    <property type="entry name" value="Enoyl-CoA_hydra_C"/>
</dbReference>
<dbReference type="InterPro" id="IPR029045">
    <property type="entry name" value="ClpP/crotonase-like_dom_sf"/>
</dbReference>
<reference evidence="3 4" key="1">
    <citation type="submission" date="2021-08" db="EMBL/GenBank/DDBJ databases">
        <authorList>
            <person name="Tuo L."/>
        </authorList>
    </citation>
    <scope>NUCLEOTIDE SEQUENCE [LARGE SCALE GENOMIC DNA]</scope>
    <source>
        <strain evidence="3 4">JCM 31229</strain>
    </source>
</reference>
<keyword evidence="4" id="KW-1185">Reference proteome</keyword>
<dbReference type="Gene3D" id="1.10.12.10">
    <property type="entry name" value="Lyase 2-enoyl-coa Hydratase, Chain A, domain 2"/>
    <property type="match status" value="1"/>
</dbReference>
<dbReference type="Gene3D" id="3.90.226.10">
    <property type="entry name" value="2-enoyl-CoA Hydratase, Chain A, domain 1"/>
    <property type="match status" value="1"/>
</dbReference>
<accession>A0ABS7PSS1</accession>